<comment type="caution">
    <text evidence="1">The sequence shown here is derived from an EMBL/GenBank/DDBJ whole genome shotgun (WGS) entry which is preliminary data.</text>
</comment>
<proteinExistence type="predicted"/>
<organism evidence="1 2">
    <name type="scientific">Candidatus Dojkabacteria bacterium</name>
    <dbReference type="NCBI Taxonomy" id="2099670"/>
    <lineage>
        <taxon>Bacteria</taxon>
        <taxon>Candidatus Dojkabacteria</taxon>
    </lineage>
</organism>
<accession>A0A5C7JAL2</accession>
<name>A0A5C7JAL2_9BACT</name>
<reference evidence="1 2" key="1">
    <citation type="submission" date="2018-09" db="EMBL/GenBank/DDBJ databases">
        <title>Metagenome Assembled Genomes from an Advanced Water Purification Facility.</title>
        <authorList>
            <person name="Stamps B.W."/>
            <person name="Spear J.R."/>
        </authorList>
    </citation>
    <scope>NUCLEOTIDE SEQUENCE [LARGE SCALE GENOMIC DNA]</scope>
    <source>
        <strain evidence="1">Bin_63_2</strain>
    </source>
</reference>
<evidence type="ECO:0000313" key="2">
    <source>
        <dbReference type="Proteomes" id="UP000321026"/>
    </source>
</evidence>
<sequence>MADPTSFPGDIIVAGNIRVNGRISPPIAKASILALAELQAFPIPLTNFRVWDAMQTNLPGTPSSDDLGLVGGTFGTATPSIRTEDLKAAGATSKYARVLVQLPWEYEAGQTVKIRLKAGMITTISDTTATIDVEAYKLQGDPDDAIGSDLVSTAATTINSTTFADIDFTVTPSSLSPGDILDVRVKIAINDGATATAVIGAFTSAKLVCDVR</sequence>
<gene>
    <name evidence="1" type="ORF">E6Q11_00970</name>
</gene>
<dbReference type="EMBL" id="SSDS01000015">
    <property type="protein sequence ID" value="TXG78463.1"/>
    <property type="molecule type" value="Genomic_DNA"/>
</dbReference>
<dbReference type="AlphaFoldDB" id="A0A5C7JAL2"/>
<dbReference type="Proteomes" id="UP000321026">
    <property type="component" value="Unassembled WGS sequence"/>
</dbReference>
<evidence type="ECO:0000313" key="1">
    <source>
        <dbReference type="EMBL" id="TXG78463.1"/>
    </source>
</evidence>
<protein>
    <submittedName>
        <fullName evidence="1">Uncharacterized protein</fullName>
    </submittedName>
</protein>